<accession>A0A0L7TEE6</accession>
<evidence type="ECO:0000313" key="4">
    <source>
        <dbReference type="Proteomes" id="UP000036851"/>
    </source>
</evidence>
<dbReference type="Pfam" id="PF00501">
    <property type="entry name" value="AMP-binding"/>
    <property type="match status" value="1"/>
</dbReference>
<dbReference type="InterPro" id="IPR042099">
    <property type="entry name" value="ANL_N_sf"/>
</dbReference>
<protein>
    <submittedName>
        <fullName evidence="3">AMP-binding protein</fullName>
    </submittedName>
</protein>
<dbReference type="Proteomes" id="UP000036851">
    <property type="component" value="Unassembled WGS sequence"/>
</dbReference>
<dbReference type="InterPro" id="IPR050237">
    <property type="entry name" value="ATP-dep_AMP-bd_enzyme"/>
</dbReference>
<dbReference type="EMBL" id="JRXE01000010">
    <property type="protein sequence ID" value="KOC90511.1"/>
    <property type="molecule type" value="Genomic_DNA"/>
</dbReference>
<dbReference type="SUPFAM" id="SSF56801">
    <property type="entry name" value="Acetyl-CoA synthetase-like"/>
    <property type="match status" value="1"/>
</dbReference>
<dbReference type="Gene3D" id="3.30.300.30">
    <property type="match status" value="1"/>
</dbReference>
<evidence type="ECO:0000313" key="3">
    <source>
        <dbReference type="EMBL" id="KOC93611.1"/>
    </source>
</evidence>
<dbReference type="STRING" id="1560201.NG42_09120"/>
<feature type="domain" description="AMP-dependent synthetase/ligase" evidence="1">
    <location>
        <begin position="128"/>
        <end position="282"/>
    </location>
</feature>
<proteinExistence type="predicted"/>
<organism evidence="3 4">
    <name type="scientific">Winslowiella iniecta</name>
    <dbReference type="NCBI Taxonomy" id="1560201"/>
    <lineage>
        <taxon>Bacteria</taxon>
        <taxon>Pseudomonadati</taxon>
        <taxon>Pseudomonadota</taxon>
        <taxon>Gammaproteobacteria</taxon>
        <taxon>Enterobacterales</taxon>
        <taxon>Erwiniaceae</taxon>
        <taxon>Winslowiella</taxon>
    </lineage>
</organism>
<comment type="caution">
    <text evidence="3">The sequence shown here is derived from an EMBL/GenBank/DDBJ whole genome shotgun (WGS) entry which is preliminary data.</text>
</comment>
<dbReference type="PROSITE" id="PS00455">
    <property type="entry name" value="AMP_BINDING"/>
    <property type="match status" value="1"/>
</dbReference>
<dbReference type="PATRIC" id="fig|1560201.3.peg.1939"/>
<dbReference type="InterPro" id="IPR020845">
    <property type="entry name" value="AMP-binding_CS"/>
</dbReference>
<dbReference type="PANTHER" id="PTHR43767:SF1">
    <property type="entry name" value="NONRIBOSOMAL PEPTIDE SYNTHASE PES1 (EUROFUNG)-RELATED"/>
    <property type="match status" value="1"/>
</dbReference>
<sequence>MMTRALAISDWLSPSRPDYLVCWHHGEPLTLHRLRQQVQRLCAVLLVRPEQRWALCFDDSYQFTVGLLAALHAGKTAIIPGHSRPSLLQEQSATFDALLTDIELAPFCPQLTPDAVTHSVGAELPAIAPDAQVVLFTSGSTGEPRQVVKPVAGLDLEAQWLAALWGERLRDCCVVASVSHQHLYGLTFRIMLPMALGLPFARYQLLYSEQLSALPADRPWAFISSPAFLRRLDLSLTAPCCRLIVSAGGMLTDQAAAAVASWCRLPVDEIYGSTETGVLAWRSHAEASRLWQPFAGVEFSCDRQRRWQVQSALIAQSDGLPLDDKLEFAESGKFQLCGRHDRVVKIEDKRISLSEIERRLLAIAGITDAVALPVTRYGRHGIGVVLVLDEQHSANRLAQLKLQWKRELQRWLEPVAIPRFWRVVNVIPQNSQSKPAWPQIEELFSVAR</sequence>
<dbReference type="InterPro" id="IPR000873">
    <property type="entry name" value="AMP-dep_synth/lig_dom"/>
</dbReference>
<dbReference type="InterPro" id="IPR045851">
    <property type="entry name" value="AMP-bd_C_sf"/>
</dbReference>
<evidence type="ECO:0000313" key="5">
    <source>
        <dbReference type="Proteomes" id="UP000037088"/>
    </source>
</evidence>
<keyword evidence="5" id="KW-1185">Reference proteome</keyword>
<evidence type="ECO:0000259" key="1">
    <source>
        <dbReference type="Pfam" id="PF00501"/>
    </source>
</evidence>
<dbReference type="PANTHER" id="PTHR43767">
    <property type="entry name" value="LONG-CHAIN-FATTY-ACID--COA LIGASE"/>
    <property type="match status" value="1"/>
</dbReference>
<dbReference type="GO" id="GO:0016878">
    <property type="term" value="F:acid-thiol ligase activity"/>
    <property type="evidence" value="ECO:0007669"/>
    <property type="project" value="UniProtKB-ARBA"/>
</dbReference>
<dbReference type="AlphaFoldDB" id="A0A0L7TEE6"/>
<dbReference type="Proteomes" id="UP000037088">
    <property type="component" value="Unassembled WGS sequence"/>
</dbReference>
<name>A0A0L7TEE6_9GAMM</name>
<evidence type="ECO:0000313" key="2">
    <source>
        <dbReference type="EMBL" id="KOC90511.1"/>
    </source>
</evidence>
<gene>
    <name evidence="2" type="ORF">NG42_09120</name>
    <name evidence="3" type="ORF">NG43_08945</name>
</gene>
<reference evidence="4 5" key="1">
    <citation type="journal article" date="2015" name="Int. J. Syst. Evol. Microbiol.">
        <title>Erwinia iniecta sp. nov., isolated from Russian wheat aphids (Diuraphis noxia).</title>
        <authorList>
            <person name="Campillo T."/>
            <person name="Luna E."/>
            <person name="Portier P."/>
            <person name="Fischer-Le Saux M."/>
            <person name="Lapitan N."/>
            <person name="Tisserat N.A."/>
            <person name="Leach J.E."/>
        </authorList>
    </citation>
    <scope>NUCLEOTIDE SEQUENCE [LARGE SCALE GENOMIC DNA]</scope>
    <source>
        <strain evidence="2 5">B120</strain>
        <strain evidence="3 4">B149</strain>
    </source>
</reference>
<dbReference type="Gene3D" id="3.40.50.12780">
    <property type="entry name" value="N-terminal domain of ligase-like"/>
    <property type="match status" value="1"/>
</dbReference>
<dbReference type="EMBL" id="JRXF01000012">
    <property type="protein sequence ID" value="KOC93611.1"/>
    <property type="molecule type" value="Genomic_DNA"/>
</dbReference>